<evidence type="ECO:0000313" key="2">
    <source>
        <dbReference type="EMBL" id="MBB5109465.1"/>
    </source>
</evidence>
<gene>
    <name evidence="2" type="ORF">FHS40_008593</name>
</gene>
<proteinExistence type="predicted"/>
<dbReference type="AlphaFoldDB" id="A0A7W8F066"/>
<protein>
    <submittedName>
        <fullName evidence="2">Uncharacterized protein</fullName>
    </submittedName>
</protein>
<organism evidence="2 3">
    <name type="scientific">Streptomyces spectabilis</name>
    <dbReference type="NCBI Taxonomy" id="68270"/>
    <lineage>
        <taxon>Bacteria</taxon>
        <taxon>Bacillati</taxon>
        <taxon>Actinomycetota</taxon>
        <taxon>Actinomycetes</taxon>
        <taxon>Kitasatosporales</taxon>
        <taxon>Streptomycetaceae</taxon>
        <taxon>Streptomyces</taxon>
    </lineage>
</organism>
<evidence type="ECO:0000256" key="1">
    <source>
        <dbReference type="SAM" id="MobiDB-lite"/>
    </source>
</evidence>
<sequence length="222" mass="23793">MDPSAITPDDQPPVHYVSDGDHAVGSEEATVGTTGPGGAQGIRHIRNGRSTGADFDANGTITSKIEGQPTPKAERELRTAQRLVEHLNSRCGQWGAVELKPPDAKEEGIDATALDERGGPPLKIQTTVVERDAWQSLSRGGAHTSEQQLEAAVQTVQQAILHKRNRPKHGIVLALDATDAVATALPRVAQEFRNRYGAWAAKLGYDAIWIVGPPSFVTPLTF</sequence>
<reference evidence="2 3" key="1">
    <citation type="submission" date="2020-08" db="EMBL/GenBank/DDBJ databases">
        <title>Genomic Encyclopedia of Type Strains, Phase III (KMG-III): the genomes of soil and plant-associated and newly described type strains.</title>
        <authorList>
            <person name="Whitman W."/>
        </authorList>
    </citation>
    <scope>NUCLEOTIDE SEQUENCE [LARGE SCALE GENOMIC DNA]</scope>
    <source>
        <strain evidence="2 3">CECT 3146</strain>
    </source>
</reference>
<dbReference type="RefSeq" id="WP_184926438.1">
    <property type="nucleotide sequence ID" value="NZ_BMSQ01000033.1"/>
</dbReference>
<name>A0A7W8F066_STRST</name>
<accession>A0A7W8F066</accession>
<comment type="caution">
    <text evidence="2">The sequence shown here is derived from an EMBL/GenBank/DDBJ whole genome shotgun (WGS) entry which is preliminary data.</text>
</comment>
<keyword evidence="3" id="KW-1185">Reference proteome</keyword>
<evidence type="ECO:0000313" key="3">
    <source>
        <dbReference type="Proteomes" id="UP000549009"/>
    </source>
</evidence>
<dbReference type="Proteomes" id="UP000549009">
    <property type="component" value="Unassembled WGS sequence"/>
</dbReference>
<feature type="region of interest" description="Disordered" evidence="1">
    <location>
        <begin position="1"/>
        <end position="40"/>
    </location>
</feature>
<dbReference type="EMBL" id="JACHJD010000028">
    <property type="protein sequence ID" value="MBB5109465.1"/>
    <property type="molecule type" value="Genomic_DNA"/>
</dbReference>